<reference evidence="1 2" key="1">
    <citation type="journal article" date="2017" name="Int. J. Syst. Evol. Microbiol.">
        <title>Pseudokineococcus basanitobsidens sp. nov., isolated from volcanic rock.</title>
        <authorList>
            <person name="Lee D.W."/>
            <person name="Park M.Y."/>
            <person name="Kim J.J."/>
            <person name="Kim B.S."/>
        </authorList>
    </citation>
    <scope>NUCLEOTIDE SEQUENCE [LARGE SCALE GENOMIC DNA]</scope>
    <source>
        <strain evidence="1 2">DSM 103726</strain>
    </source>
</reference>
<keyword evidence="2" id="KW-1185">Reference proteome</keyword>
<organism evidence="1 2">
    <name type="scientific">Pseudokineococcus basanitobsidens</name>
    <dbReference type="NCBI Taxonomy" id="1926649"/>
    <lineage>
        <taxon>Bacteria</taxon>
        <taxon>Bacillati</taxon>
        <taxon>Actinomycetota</taxon>
        <taxon>Actinomycetes</taxon>
        <taxon>Kineosporiales</taxon>
        <taxon>Kineosporiaceae</taxon>
        <taxon>Pseudokineococcus</taxon>
    </lineage>
</organism>
<dbReference type="EMBL" id="JBBIAA010000002">
    <property type="protein sequence ID" value="MEJ5944160.1"/>
    <property type="molecule type" value="Genomic_DNA"/>
</dbReference>
<dbReference type="GO" id="GO:0032259">
    <property type="term" value="P:methylation"/>
    <property type="evidence" value="ECO:0007669"/>
    <property type="project" value="UniProtKB-KW"/>
</dbReference>
<keyword evidence="1" id="KW-0808">Transferase</keyword>
<dbReference type="Gene3D" id="3.40.50.150">
    <property type="entry name" value="Vaccinia Virus protein VP39"/>
    <property type="match status" value="1"/>
</dbReference>
<dbReference type="GO" id="GO:0008168">
    <property type="term" value="F:methyltransferase activity"/>
    <property type="evidence" value="ECO:0007669"/>
    <property type="project" value="UniProtKB-KW"/>
</dbReference>
<accession>A0ABU8RGG3</accession>
<dbReference type="SUPFAM" id="SSF53335">
    <property type="entry name" value="S-adenosyl-L-methionine-dependent methyltransferases"/>
    <property type="match status" value="1"/>
</dbReference>
<dbReference type="RefSeq" id="WP_339573551.1">
    <property type="nucleotide sequence ID" value="NZ_JBBIAA010000002.1"/>
</dbReference>
<proteinExistence type="predicted"/>
<dbReference type="InterPro" id="IPR029063">
    <property type="entry name" value="SAM-dependent_MTases_sf"/>
</dbReference>
<comment type="caution">
    <text evidence="1">The sequence shown here is derived from an EMBL/GenBank/DDBJ whole genome shotgun (WGS) entry which is preliminary data.</text>
</comment>
<keyword evidence="1" id="KW-0489">Methyltransferase</keyword>
<evidence type="ECO:0000313" key="2">
    <source>
        <dbReference type="Proteomes" id="UP001387100"/>
    </source>
</evidence>
<protein>
    <submittedName>
        <fullName evidence="1">Class I SAM-dependent methyltransferase</fullName>
    </submittedName>
</protein>
<name>A0ABU8RGG3_9ACTN</name>
<evidence type="ECO:0000313" key="1">
    <source>
        <dbReference type="EMBL" id="MEJ5944160.1"/>
    </source>
</evidence>
<sequence>MPAPSAAAVPAGSLAGAARRAHRGAVVGTPTRGTTGVDRLRRLDRWLAGPGARVLRAARDPLVVDLGFGASPVTTLQTARALRRVRDDVEVVGLEVDADRVDLARRALAGLPGDAARGVSFGLGGFELGGPVADRSPVLVRAANVLRQYAPADVPAAWDLLRERLSPDGLLLDATCDELGRRAGWVVVGRGGPEQLVLSVRLADLSHPSEVAERLPKALIHTHVPGSPVHALLAALDAAWDRAAPLAPWGPRQRWLATCRGLVDAGWPVLVRAPDGGPRRWRLGEVAVRWEALVPG</sequence>
<gene>
    <name evidence="1" type="ORF">WDZ17_02490</name>
</gene>
<dbReference type="Proteomes" id="UP001387100">
    <property type="component" value="Unassembled WGS sequence"/>
</dbReference>